<name>A0A1I1LNH9_9BACT</name>
<evidence type="ECO:0000313" key="2">
    <source>
        <dbReference type="EMBL" id="SFC74506.1"/>
    </source>
</evidence>
<accession>A0A1I1LNH9</accession>
<feature type="chain" id="PRO_5011577639" evidence="1">
    <location>
        <begin position="21"/>
        <end position="329"/>
    </location>
</feature>
<dbReference type="PROSITE" id="PS51257">
    <property type="entry name" value="PROKAR_LIPOPROTEIN"/>
    <property type="match status" value="1"/>
</dbReference>
<dbReference type="RefSeq" id="WP_093824179.1">
    <property type="nucleotide sequence ID" value="NZ_FOLQ01000002.1"/>
</dbReference>
<dbReference type="OrthoDB" id="8584394at2"/>
<proteinExistence type="predicted"/>
<dbReference type="Gene3D" id="2.120.10.30">
    <property type="entry name" value="TolB, C-terminal domain"/>
    <property type="match status" value="1"/>
</dbReference>
<organism evidence="2 3">
    <name type="scientific">Spirosoma endophyticum</name>
    <dbReference type="NCBI Taxonomy" id="662367"/>
    <lineage>
        <taxon>Bacteria</taxon>
        <taxon>Pseudomonadati</taxon>
        <taxon>Bacteroidota</taxon>
        <taxon>Cytophagia</taxon>
        <taxon>Cytophagales</taxon>
        <taxon>Cytophagaceae</taxon>
        <taxon>Spirosoma</taxon>
    </lineage>
</organism>
<dbReference type="InterPro" id="IPR053224">
    <property type="entry name" value="Sensory_adhesion_molecule"/>
</dbReference>
<keyword evidence="3" id="KW-1185">Reference proteome</keyword>
<sequence length="329" mass="35779">MIRNTYLACLLCLITLWLTACNTDDPEFNAPVTPERIAFSSSRLYPEGITYSTVLDKFLVSSITQGKIGTVDQNGRYADLITDSLLISSLGMKVQNGRLYVCNGDQGVSTKSTAQTTGKTAGLYIYDLSTRQALRRINLTTLYPNASHYANDMAFDSLGNAYVTDSFAPVIYKVPADTTRPSLLINSPLFSGAPGTINLNGIVYHPGKYLIVVKSNEGKLFKVDLANPSNITEITGVSLPNGDGMLLYNNDLYVVNGRNKVSQIRSTDGWKTASVIKTDSVGYDQATTNVLFNDKIYTINARIGEVSAAVAAKNPSLLQSNGYSIQQFK</sequence>
<reference evidence="2 3" key="1">
    <citation type="submission" date="2016-10" db="EMBL/GenBank/DDBJ databases">
        <authorList>
            <person name="de Groot N.N."/>
        </authorList>
    </citation>
    <scope>NUCLEOTIDE SEQUENCE [LARGE SCALE GENOMIC DNA]</scope>
    <source>
        <strain evidence="2 3">DSM 26130</strain>
    </source>
</reference>
<dbReference type="SUPFAM" id="SSF63829">
    <property type="entry name" value="Calcium-dependent phosphotriesterase"/>
    <property type="match status" value="1"/>
</dbReference>
<dbReference type="PANTHER" id="PTHR31460">
    <property type="match status" value="1"/>
</dbReference>
<gene>
    <name evidence="2" type="ORF">SAMN05216167_102291</name>
</gene>
<dbReference type="STRING" id="662367.SAMN05216167_102291"/>
<evidence type="ECO:0000313" key="3">
    <source>
        <dbReference type="Proteomes" id="UP000198598"/>
    </source>
</evidence>
<dbReference type="AlphaFoldDB" id="A0A1I1LNH9"/>
<dbReference type="InterPro" id="IPR011042">
    <property type="entry name" value="6-blade_b-propeller_TolB-like"/>
</dbReference>
<evidence type="ECO:0000256" key="1">
    <source>
        <dbReference type="SAM" id="SignalP"/>
    </source>
</evidence>
<feature type="signal peptide" evidence="1">
    <location>
        <begin position="1"/>
        <end position="20"/>
    </location>
</feature>
<dbReference type="Proteomes" id="UP000198598">
    <property type="component" value="Unassembled WGS sequence"/>
</dbReference>
<protein>
    <submittedName>
        <fullName evidence="2">Sugar lactone lactonase YvrE</fullName>
    </submittedName>
</protein>
<dbReference type="PANTHER" id="PTHR31460:SF3">
    <property type="entry name" value="MESOCENTIN"/>
    <property type="match status" value="1"/>
</dbReference>
<keyword evidence="1" id="KW-0732">Signal</keyword>
<dbReference type="EMBL" id="FOLQ01000002">
    <property type="protein sequence ID" value="SFC74506.1"/>
    <property type="molecule type" value="Genomic_DNA"/>
</dbReference>